<keyword evidence="4" id="KW-1185">Reference proteome</keyword>
<gene>
    <name evidence="3" type="ORF">PSQ19_05525</name>
</gene>
<feature type="transmembrane region" description="Helical" evidence="1">
    <location>
        <begin position="44"/>
        <end position="64"/>
    </location>
</feature>
<organism evidence="3 4">
    <name type="scientific">Devosia algicola</name>
    <dbReference type="NCBI Taxonomy" id="3026418"/>
    <lineage>
        <taxon>Bacteria</taxon>
        <taxon>Pseudomonadati</taxon>
        <taxon>Pseudomonadota</taxon>
        <taxon>Alphaproteobacteria</taxon>
        <taxon>Hyphomicrobiales</taxon>
        <taxon>Devosiaceae</taxon>
        <taxon>Devosia</taxon>
    </lineage>
</organism>
<dbReference type="Proteomes" id="UP001220530">
    <property type="component" value="Chromosome"/>
</dbReference>
<name>A0ABY7YR72_9HYPH</name>
<feature type="domain" description="DUF1468" evidence="2">
    <location>
        <begin position="9"/>
        <end position="162"/>
    </location>
</feature>
<evidence type="ECO:0000256" key="1">
    <source>
        <dbReference type="SAM" id="Phobius"/>
    </source>
</evidence>
<dbReference type="Pfam" id="PF07331">
    <property type="entry name" value="TctB"/>
    <property type="match status" value="1"/>
</dbReference>
<feature type="transmembrane region" description="Helical" evidence="1">
    <location>
        <begin position="85"/>
        <end position="103"/>
    </location>
</feature>
<evidence type="ECO:0000313" key="4">
    <source>
        <dbReference type="Proteomes" id="UP001220530"/>
    </source>
</evidence>
<evidence type="ECO:0000259" key="2">
    <source>
        <dbReference type="Pfam" id="PF07331"/>
    </source>
</evidence>
<feature type="transmembrane region" description="Helical" evidence="1">
    <location>
        <begin position="135"/>
        <end position="153"/>
    </location>
</feature>
<keyword evidence="1" id="KW-0812">Transmembrane</keyword>
<dbReference type="RefSeq" id="WP_282219942.1">
    <property type="nucleotide sequence ID" value="NZ_CP118246.1"/>
</dbReference>
<feature type="transmembrane region" description="Helical" evidence="1">
    <location>
        <begin position="109"/>
        <end position="128"/>
    </location>
</feature>
<keyword evidence="1" id="KW-1133">Transmembrane helix</keyword>
<reference evidence="3 4" key="1">
    <citation type="submission" date="2023-02" db="EMBL/GenBank/DDBJ databases">
        <title>Devosia algicola sp. nov., isolated from the phycosphere of marine algae.</title>
        <authorList>
            <person name="Kim J.M."/>
            <person name="Lee J.K."/>
            <person name="Choi B.J."/>
            <person name="Bayburt H."/>
            <person name="Jeon C.O."/>
        </authorList>
    </citation>
    <scope>NUCLEOTIDE SEQUENCE [LARGE SCALE GENOMIC DNA]</scope>
    <source>
        <strain evidence="3 4">G20-9</strain>
    </source>
</reference>
<dbReference type="InterPro" id="IPR009936">
    <property type="entry name" value="DUF1468"/>
</dbReference>
<accession>A0ABY7YR72</accession>
<dbReference type="EMBL" id="CP118246">
    <property type="protein sequence ID" value="WDR03550.1"/>
    <property type="molecule type" value="Genomic_DNA"/>
</dbReference>
<protein>
    <submittedName>
        <fullName evidence="3">Tripartite tricarboxylate transporter TctB family protein</fullName>
    </submittedName>
</protein>
<proteinExistence type="predicted"/>
<sequence length="162" mass="17515">MRKSIVDIAAGLLFLILSIGLYFRALQIHNPGFDPLGPAFMPEFALILIAGCSLLLMAQGLLALRHPAPPGALEAGQPTRLKTRILDMLRPFGAILLLALYISMISIKLASFEVLTLVYFIATGLLIGARGNISISILFVASILTSFSVGYVFKNLLYVNLP</sequence>
<feature type="transmembrane region" description="Helical" evidence="1">
    <location>
        <begin position="5"/>
        <end position="24"/>
    </location>
</feature>
<evidence type="ECO:0000313" key="3">
    <source>
        <dbReference type="EMBL" id="WDR03550.1"/>
    </source>
</evidence>
<keyword evidence="1" id="KW-0472">Membrane</keyword>